<keyword evidence="2" id="KW-0808">Transferase</keyword>
<dbReference type="GeneID" id="42305938"/>
<dbReference type="InterPro" id="IPR016181">
    <property type="entry name" value="Acyl_CoA_acyltransferase"/>
</dbReference>
<dbReference type="Gene3D" id="3.40.630.30">
    <property type="match status" value="1"/>
</dbReference>
<dbReference type="Pfam" id="PF13302">
    <property type="entry name" value="Acetyltransf_3"/>
    <property type="match status" value="1"/>
</dbReference>
<protein>
    <submittedName>
        <fullName evidence="2">Acetyltransferase (GNAT) domain-containing protein</fullName>
    </submittedName>
</protein>
<dbReference type="PROSITE" id="PS51186">
    <property type="entry name" value="GNAT"/>
    <property type="match status" value="1"/>
</dbReference>
<dbReference type="SUPFAM" id="SSF55729">
    <property type="entry name" value="Acyl-CoA N-acyltransferases (Nat)"/>
    <property type="match status" value="1"/>
</dbReference>
<dbReference type="EMBL" id="FNED01000007">
    <property type="protein sequence ID" value="SDI72631.1"/>
    <property type="molecule type" value="Genomic_DNA"/>
</dbReference>
<evidence type="ECO:0000313" key="3">
    <source>
        <dbReference type="Proteomes" id="UP000182836"/>
    </source>
</evidence>
<dbReference type="PANTHER" id="PTHR43415">
    <property type="entry name" value="SPERMIDINE N(1)-ACETYLTRANSFERASE"/>
    <property type="match status" value="1"/>
</dbReference>
<accession>A0A1G8MXA9</accession>
<feature type="domain" description="N-acetyltransferase" evidence="1">
    <location>
        <begin position="1"/>
        <end position="114"/>
    </location>
</feature>
<dbReference type="PANTHER" id="PTHR43415:SF3">
    <property type="entry name" value="GNAT-FAMILY ACETYLTRANSFERASE"/>
    <property type="match status" value="1"/>
</dbReference>
<proteinExistence type="predicted"/>
<dbReference type="AlphaFoldDB" id="A0A1G8MXA9"/>
<evidence type="ECO:0000313" key="2">
    <source>
        <dbReference type="EMBL" id="SDI72631.1"/>
    </source>
</evidence>
<dbReference type="GO" id="GO:0016747">
    <property type="term" value="F:acyltransferase activity, transferring groups other than amino-acyl groups"/>
    <property type="evidence" value="ECO:0007669"/>
    <property type="project" value="InterPro"/>
</dbReference>
<reference evidence="2 3" key="1">
    <citation type="submission" date="2016-10" db="EMBL/GenBank/DDBJ databases">
        <authorList>
            <person name="de Groot N.N."/>
        </authorList>
    </citation>
    <scope>NUCLEOTIDE SEQUENCE [LARGE SCALE GENOMIC DNA]</scope>
    <source>
        <strain evidence="2 3">DSM 2895</strain>
    </source>
</reference>
<organism evidence="2 3">
    <name type="scientific">Aneurinibacillus migulanus</name>
    <name type="common">Bacillus migulanus</name>
    <dbReference type="NCBI Taxonomy" id="47500"/>
    <lineage>
        <taxon>Bacteria</taxon>
        <taxon>Bacillati</taxon>
        <taxon>Bacillota</taxon>
        <taxon>Bacilli</taxon>
        <taxon>Bacillales</taxon>
        <taxon>Paenibacillaceae</taxon>
        <taxon>Aneurinibacillus group</taxon>
        <taxon>Aneurinibacillus</taxon>
    </lineage>
</organism>
<sequence>MAGDDTRIDFVIVRHEDDEPVGEVVLNEISNRNANIRIALFDTQYFNKGYGTEAMQLMLNFGFGNLQLHRIELGVYNHNEHGIHVYKKLGFKKEGVLRDYLFYNHRYYDLILMSILEDEYRELYLNGRFTKQK</sequence>
<dbReference type="InterPro" id="IPR000182">
    <property type="entry name" value="GNAT_dom"/>
</dbReference>
<dbReference type="Proteomes" id="UP000182836">
    <property type="component" value="Unassembled WGS sequence"/>
</dbReference>
<gene>
    <name evidence="2" type="ORF">SAMN04487909_10710</name>
</gene>
<name>A0A1G8MXA9_ANEMI</name>
<evidence type="ECO:0000259" key="1">
    <source>
        <dbReference type="PROSITE" id="PS51186"/>
    </source>
</evidence>
<dbReference type="OrthoDB" id="9795206at2"/>
<dbReference type="RefSeq" id="WP_052812402.1">
    <property type="nucleotide sequence ID" value="NZ_BJOA01000226.1"/>
</dbReference>